<feature type="transmembrane region" description="Helical" evidence="8">
    <location>
        <begin position="1013"/>
        <end position="1034"/>
    </location>
</feature>
<dbReference type="PROSITE" id="PS50893">
    <property type="entry name" value="ABC_TRANSPORTER_2"/>
    <property type="match status" value="2"/>
</dbReference>
<feature type="transmembrane region" description="Helical" evidence="8">
    <location>
        <begin position="1040"/>
        <end position="1060"/>
    </location>
</feature>
<dbReference type="InterPro" id="IPR050173">
    <property type="entry name" value="ABC_transporter_C-like"/>
</dbReference>
<feature type="transmembrane region" description="Helical" evidence="8">
    <location>
        <begin position="937"/>
        <end position="964"/>
    </location>
</feature>
<dbReference type="HOGENOM" id="CLU_000604_27_5_1"/>
<keyword evidence="4" id="KW-0547">Nucleotide-binding</keyword>
<dbReference type="CDD" id="cd03244">
    <property type="entry name" value="ABCC_MRP_domain2"/>
    <property type="match status" value="1"/>
</dbReference>
<feature type="domain" description="ABC transporter" evidence="9">
    <location>
        <begin position="610"/>
        <end position="835"/>
    </location>
</feature>
<feature type="domain" description="ABC transmembrane type-1" evidence="10">
    <location>
        <begin position="903"/>
        <end position="1182"/>
    </location>
</feature>
<dbReference type="InterPro" id="IPR003593">
    <property type="entry name" value="AAA+_ATPase"/>
</dbReference>
<evidence type="ECO:0000256" key="2">
    <source>
        <dbReference type="ARBA" id="ARBA00022448"/>
    </source>
</evidence>
<feature type="transmembrane region" description="Helical" evidence="8">
    <location>
        <begin position="529"/>
        <end position="547"/>
    </location>
</feature>
<dbReference type="OrthoDB" id="6500128at2759"/>
<dbReference type="CDD" id="cd18579">
    <property type="entry name" value="ABC_6TM_ABCC_D1"/>
    <property type="match status" value="1"/>
</dbReference>
<dbReference type="FunFam" id="1.20.1560.10:FF:000055">
    <property type="entry name" value="ABC multidrug transporter (Eurofung)"/>
    <property type="match status" value="1"/>
</dbReference>
<dbReference type="InterPro" id="IPR044746">
    <property type="entry name" value="ABCC_6TM_D1"/>
</dbReference>
<protein>
    <submittedName>
        <fullName evidence="11">Multidrug resistance-associated protein, putative</fullName>
    </submittedName>
</protein>
<feature type="transmembrane region" description="Helical" evidence="8">
    <location>
        <begin position="406"/>
        <end position="427"/>
    </location>
</feature>
<dbReference type="GO" id="GO:0005524">
    <property type="term" value="F:ATP binding"/>
    <property type="evidence" value="ECO:0007669"/>
    <property type="project" value="UniProtKB-KW"/>
</dbReference>
<dbReference type="FunFam" id="1.20.1560.10:FF:000066">
    <property type="entry name" value="ABC multidrug transporter (Eurofung)"/>
    <property type="match status" value="1"/>
</dbReference>
<dbReference type="SMART" id="SM00382">
    <property type="entry name" value="AAA"/>
    <property type="match status" value="2"/>
</dbReference>
<dbReference type="CDD" id="cd18580">
    <property type="entry name" value="ABC_6TM_ABCC_D2"/>
    <property type="match status" value="1"/>
</dbReference>
<evidence type="ECO:0000256" key="1">
    <source>
        <dbReference type="ARBA" id="ARBA00004141"/>
    </source>
</evidence>
<proteinExistence type="predicted"/>
<feature type="transmembrane region" description="Helical" evidence="8">
    <location>
        <begin position="133"/>
        <end position="151"/>
    </location>
</feature>
<dbReference type="FunFam" id="3.40.50.300:FF:000630">
    <property type="entry name" value="ATP-binding cassette (ABC) transporter, putative"/>
    <property type="match status" value="1"/>
</dbReference>
<keyword evidence="6 8" id="KW-1133">Transmembrane helix</keyword>
<dbReference type="PANTHER" id="PTHR24223">
    <property type="entry name" value="ATP-BINDING CASSETTE SUB-FAMILY C"/>
    <property type="match status" value="1"/>
</dbReference>
<evidence type="ECO:0000256" key="8">
    <source>
        <dbReference type="SAM" id="Phobius"/>
    </source>
</evidence>
<feature type="domain" description="ABC transmembrane type-1" evidence="10">
    <location>
        <begin position="277"/>
        <end position="555"/>
    </location>
</feature>
<dbReference type="PROSITE" id="PS50929">
    <property type="entry name" value="ABC_TM1F"/>
    <property type="match status" value="2"/>
</dbReference>
<evidence type="ECO:0000313" key="11">
    <source>
        <dbReference type="EMBL" id="EEA19551.1"/>
    </source>
</evidence>
<dbReference type="Pfam" id="PF00005">
    <property type="entry name" value="ABC_tran"/>
    <property type="match status" value="2"/>
</dbReference>
<keyword evidence="5" id="KW-0067">ATP-binding</keyword>
<reference evidence="12" key="1">
    <citation type="journal article" date="2015" name="Genome Announc.">
        <title>Genome sequence of the AIDS-associated pathogen Penicillium marneffei (ATCC18224) and its near taxonomic relative Talaromyces stipitatus (ATCC10500).</title>
        <authorList>
            <person name="Nierman W.C."/>
            <person name="Fedorova-Abrams N.D."/>
            <person name="Andrianopoulos A."/>
        </authorList>
    </citation>
    <scope>NUCLEOTIDE SEQUENCE [LARGE SCALE GENOMIC DNA]</scope>
    <source>
        <strain evidence="12">ATCC 18224 / CBS 334.59 / QM 7333</strain>
    </source>
</reference>
<dbReference type="InterPro" id="IPR011527">
    <property type="entry name" value="ABC1_TM_dom"/>
</dbReference>
<dbReference type="InterPro" id="IPR036640">
    <property type="entry name" value="ABC1_TM_sf"/>
</dbReference>
<feature type="transmembrane region" description="Helical" evidence="8">
    <location>
        <begin position="102"/>
        <end position="121"/>
    </location>
</feature>
<feature type="transmembrane region" description="Helical" evidence="8">
    <location>
        <begin position="458"/>
        <end position="478"/>
    </location>
</feature>
<dbReference type="Proteomes" id="UP000001294">
    <property type="component" value="Unassembled WGS sequence"/>
</dbReference>
<evidence type="ECO:0000313" key="12">
    <source>
        <dbReference type="Proteomes" id="UP000001294"/>
    </source>
</evidence>
<keyword evidence="3 8" id="KW-0812">Transmembrane</keyword>
<sequence length="1458" mass="160878">MAAAASTCPFGSDNQFGPRVNVACRLFDFTLLFEDAFFGILPAALFLLLLASRLQYLRTAPVKLASYKLAVYKLGLLALLFVLQVVYTAVQLRTASLHTQLSTTSGVLNILAIFAAALLSFMEDQRSVKPSDLIVIYFSVSSILSIARLRSLWLISSAPACRGLWTAVYILTVLTLLLESVTKTRLLRPVYRSLTNEQLIGFWGRSFFVWVLPIFRTGYSKVFEVEDLPNVDEALQGSSAEKKLQASWNQTKGPRRLLKATIDAYMWPLVSGIGPRLCVTVFTFCQPFLINATVNFMATTTTTPETKSYGQALVGAYALVYLGLTISTAVYWRQTFRLATMIRAGLISMIYRQTSLLKSSSMRGNEAITLHGTDVEVIVTSVKVIHEAWVSLLEVGVALWLLERQIFAACVVPAIICIVCVIAAGPLSTLSVGAQKAWVEQIEKRLAVTSTVLGDMKAVKMLGLTDLVFSIISALRKVELKTSTKLRKLILLQVSISNVPIDLAPFATFVVYAIIAAVKKDETLLASRAFTALSLISILTSPLLTFIQSLPSLVRALGCFQRIEEYCLIEPAVVSDDQDTTLPLPGSRTNDVEFSIRNIGVNDDTCLFKFRNANISWSPETETVLENLRLDIGNGITIIIGPVGSGKSALLESIIGETHLKDGTTTKPLTRVAYCSQNPWIINNTIKFNITNGSEHIDQKWYDFTIWACALEEDLKSIPGGDQFQTGSNGVSLSGGQKQRVALARAVYSRLPIVILDDVFSGLDSHSTMLISTRLFDQDGHFRKTGTSVVLATHTQRMLPYADRIIALNNGFVVNDGPYQKILAETPEIAAKSMISSIKPSISSEDGHSEIEKDSLGRKATKTGINGSEEALVIKKQDLSRRNGTWDVYKYYVKSAGYKTTGLFIFSILVSAFFSSFAILWLQWWSDANETQPNGRLGYYLGVYAAIFVLNFMGLVSACQLLFVNIINNTGSGMHSDLLRATLGAPFSFFLKTDTGTTTNRFSQDINLIDMDLPIASINFAANLSMSIFSLAILCIAGKYLAITVPFLGLAVFFLQLYYLRTSRQVRLLDIEAKSPLYTHFIETIGGIATVRAYGWESIFQDECEQKLNQSQKPFYMLMCIQIWLTLVLDLIVGIMAVILMATTTSLKDNFSPGSVGVGLNLVLLFGLSLKNCIRSWTQLETSIGAVSRVKSFVADTPSENRHLGTTEWIPPQEWPSQGAIIFEEVTATHSDDSPPILKNLSLKINAGEKVAICGPSGSGKTSLVMALLQMINLQSGRIEIDSRDLSAIECADLRTRINVIPQEPFFMPGTVRFNMDPSENKVSDETIEAALAKVGLWKRISANGGLEMALVMSDWSVGERQLLALARALTMKSSILVLDEVTSSVDWETEAIMQDVIEKEFSTQTVIAVVHRFRYIDRFDRVVLLNKGELVESDSPKKLLESDSEFKALYMALQKPR</sequence>
<feature type="transmembrane region" description="Helical" evidence="8">
    <location>
        <begin position="69"/>
        <end position="90"/>
    </location>
</feature>
<evidence type="ECO:0000256" key="3">
    <source>
        <dbReference type="ARBA" id="ARBA00022692"/>
    </source>
</evidence>
<name>B6QSY8_TALMQ</name>
<dbReference type="PhylomeDB" id="B6QSY8"/>
<evidence type="ECO:0000256" key="4">
    <source>
        <dbReference type="ARBA" id="ARBA00022741"/>
    </source>
</evidence>
<feature type="transmembrane region" description="Helical" evidence="8">
    <location>
        <begin position="490"/>
        <end position="517"/>
    </location>
</feature>
<dbReference type="InterPro" id="IPR056227">
    <property type="entry name" value="TMD0_ABC"/>
</dbReference>
<dbReference type="Pfam" id="PF00664">
    <property type="entry name" value="ABC_membrane"/>
    <property type="match status" value="1"/>
</dbReference>
<dbReference type="SUPFAM" id="SSF90123">
    <property type="entry name" value="ABC transporter transmembrane region"/>
    <property type="match status" value="2"/>
</dbReference>
<evidence type="ECO:0000259" key="9">
    <source>
        <dbReference type="PROSITE" id="PS50893"/>
    </source>
</evidence>
<keyword evidence="2" id="KW-0813">Transport</keyword>
<organism evidence="11 12">
    <name type="scientific">Talaromyces marneffei (strain ATCC 18224 / CBS 334.59 / QM 7333)</name>
    <name type="common">Penicillium marneffei</name>
    <dbReference type="NCBI Taxonomy" id="441960"/>
    <lineage>
        <taxon>Eukaryota</taxon>
        <taxon>Fungi</taxon>
        <taxon>Dikarya</taxon>
        <taxon>Ascomycota</taxon>
        <taxon>Pezizomycotina</taxon>
        <taxon>Eurotiomycetes</taxon>
        <taxon>Eurotiomycetidae</taxon>
        <taxon>Eurotiales</taxon>
        <taxon>Trichocomaceae</taxon>
        <taxon>Talaromyces</taxon>
        <taxon>Talaromyces sect. Talaromyces</taxon>
    </lineage>
</organism>
<dbReference type="Gene3D" id="3.40.50.300">
    <property type="entry name" value="P-loop containing nucleotide triphosphate hydrolases"/>
    <property type="match status" value="2"/>
</dbReference>
<evidence type="ECO:0000256" key="6">
    <source>
        <dbReference type="ARBA" id="ARBA00022989"/>
    </source>
</evidence>
<feature type="domain" description="ABC transporter" evidence="9">
    <location>
        <begin position="1221"/>
        <end position="1453"/>
    </location>
</feature>
<dbReference type="PANTHER" id="PTHR24223:SF404">
    <property type="entry name" value="ABC MULTIDRUG TRANSPORTER (EUROFUNG)-RELATED"/>
    <property type="match status" value="1"/>
</dbReference>
<dbReference type="InterPro" id="IPR003439">
    <property type="entry name" value="ABC_transporter-like_ATP-bd"/>
</dbReference>
<dbReference type="Pfam" id="PF24357">
    <property type="entry name" value="TMD0_ABC"/>
    <property type="match status" value="1"/>
</dbReference>
<dbReference type="GO" id="GO:0140359">
    <property type="term" value="F:ABC-type transporter activity"/>
    <property type="evidence" value="ECO:0007669"/>
    <property type="project" value="InterPro"/>
</dbReference>
<dbReference type="EMBL" id="DS995905">
    <property type="protein sequence ID" value="EEA19551.1"/>
    <property type="molecule type" value="Genomic_DNA"/>
</dbReference>
<feature type="transmembrane region" description="Helical" evidence="8">
    <location>
        <begin position="309"/>
        <end position="332"/>
    </location>
</feature>
<gene>
    <name evidence="11" type="ORF">PMAA_003390</name>
</gene>
<dbReference type="GO" id="GO:0016020">
    <property type="term" value="C:membrane"/>
    <property type="evidence" value="ECO:0007669"/>
    <property type="project" value="UniProtKB-SubCell"/>
</dbReference>
<dbReference type="PROSITE" id="PS00211">
    <property type="entry name" value="ABC_TRANSPORTER_1"/>
    <property type="match status" value="1"/>
</dbReference>
<dbReference type="InterPro" id="IPR027417">
    <property type="entry name" value="P-loop_NTPase"/>
</dbReference>
<dbReference type="InterPro" id="IPR017871">
    <property type="entry name" value="ABC_transporter-like_CS"/>
</dbReference>
<keyword evidence="7 8" id="KW-0472">Membrane</keyword>
<feature type="transmembrane region" description="Helical" evidence="8">
    <location>
        <begin position="36"/>
        <end position="57"/>
    </location>
</feature>
<dbReference type="InterPro" id="IPR044726">
    <property type="entry name" value="ABCC_6TM_D2"/>
</dbReference>
<evidence type="ECO:0000259" key="10">
    <source>
        <dbReference type="PROSITE" id="PS50929"/>
    </source>
</evidence>
<comment type="subcellular location">
    <subcellularLocation>
        <location evidence="1">Membrane</location>
        <topology evidence="1">Multi-pass membrane protein</topology>
    </subcellularLocation>
</comment>
<keyword evidence="12" id="KW-1185">Reference proteome</keyword>
<evidence type="ECO:0000256" key="7">
    <source>
        <dbReference type="ARBA" id="ARBA00023136"/>
    </source>
</evidence>
<dbReference type="SUPFAM" id="SSF52540">
    <property type="entry name" value="P-loop containing nucleoside triphosphate hydrolases"/>
    <property type="match status" value="2"/>
</dbReference>
<dbReference type="GO" id="GO:0016887">
    <property type="term" value="F:ATP hydrolysis activity"/>
    <property type="evidence" value="ECO:0007669"/>
    <property type="project" value="InterPro"/>
</dbReference>
<accession>B6QSY8</accession>
<feature type="transmembrane region" description="Helical" evidence="8">
    <location>
        <begin position="1115"/>
        <end position="1139"/>
    </location>
</feature>
<dbReference type="VEuPathDB" id="FungiDB:PMAA_003390"/>
<evidence type="ECO:0000256" key="5">
    <source>
        <dbReference type="ARBA" id="ARBA00022840"/>
    </source>
</evidence>
<feature type="transmembrane region" description="Helical" evidence="8">
    <location>
        <begin position="265"/>
        <end position="289"/>
    </location>
</feature>
<feature type="transmembrane region" description="Helical" evidence="8">
    <location>
        <begin position="903"/>
        <end position="925"/>
    </location>
</feature>
<dbReference type="Gene3D" id="1.20.1560.10">
    <property type="entry name" value="ABC transporter type 1, transmembrane domain"/>
    <property type="match status" value="2"/>
</dbReference>
<feature type="transmembrane region" description="Helical" evidence="8">
    <location>
        <begin position="163"/>
        <end position="182"/>
    </location>
</feature>